<sequence length="81" mass="8880">MAAPAQAAQQKYKAPVFAVFPFSPPDTFSYPVPSLEACDPSIQRTVRYMEEAAKEPIVRAKKTKRKTKRGASVKKKPAGGK</sequence>
<keyword evidence="2" id="KW-1185">Reference proteome</keyword>
<proteinExistence type="predicted"/>
<dbReference type="EMBL" id="AACB03000005">
    <property type="protein sequence ID" value="KAE8301519.1"/>
    <property type="molecule type" value="Genomic_DNA"/>
</dbReference>
<dbReference type="AlphaFoldDB" id="A8BK91"/>
<gene>
    <name evidence="1" type="ORF">GL50803_0037578</name>
</gene>
<comment type="caution">
    <text evidence="1">The sequence shown here is derived from an EMBL/GenBank/DDBJ whole genome shotgun (WGS) entry which is preliminary data.</text>
</comment>
<dbReference type="HOGENOM" id="CLU_2578903_0_0_1"/>
<dbReference type="VEuPathDB" id="GiardiaDB:GL50803_37578"/>
<dbReference type="Proteomes" id="UP000001548">
    <property type="component" value="Unassembled WGS sequence"/>
</dbReference>
<dbReference type="GeneID" id="5699372"/>
<evidence type="ECO:0000313" key="2">
    <source>
        <dbReference type="Proteomes" id="UP000001548"/>
    </source>
</evidence>
<protein>
    <submittedName>
        <fullName evidence="1">Uncharacterized protein</fullName>
    </submittedName>
</protein>
<accession>A8BK91</accession>
<reference evidence="1 2" key="1">
    <citation type="journal article" date="2007" name="Science">
        <title>Genomic minimalism in the early diverging intestinal parasite Giardia lamblia.</title>
        <authorList>
            <person name="Morrison H.G."/>
            <person name="McArthur A.G."/>
            <person name="Gillin F.D."/>
            <person name="Aley S.B."/>
            <person name="Adam R.D."/>
            <person name="Olsen G.J."/>
            <person name="Best A.A."/>
            <person name="Cande W.Z."/>
            <person name="Chen F."/>
            <person name="Cipriano M.J."/>
            <person name="Davids B.J."/>
            <person name="Dawson S.C."/>
            <person name="Elmendorf H.G."/>
            <person name="Hehl A.B."/>
            <person name="Holder M.E."/>
            <person name="Huse S.M."/>
            <person name="Kim U.U."/>
            <person name="Lasek-Nesselquist E."/>
            <person name="Manning G."/>
            <person name="Nigam A."/>
            <person name="Nixon J.E."/>
            <person name="Palm D."/>
            <person name="Passamaneck N.E."/>
            <person name="Prabhu A."/>
            <person name="Reich C.I."/>
            <person name="Reiner D.S."/>
            <person name="Samuelson J."/>
            <person name="Svard S.G."/>
            <person name="Sogin M.L."/>
        </authorList>
    </citation>
    <scope>NUCLEOTIDE SEQUENCE [LARGE SCALE GENOMIC DNA]</scope>
    <source>
        <strain evidence="1 2">WB C6</strain>
    </source>
</reference>
<evidence type="ECO:0000313" key="1">
    <source>
        <dbReference type="EMBL" id="KAE8301519.1"/>
    </source>
</evidence>
<dbReference type="RefSeq" id="XP_001706483.1">
    <property type="nucleotide sequence ID" value="XM_001706431.1"/>
</dbReference>
<dbReference type="KEGG" id="gla:GL50803_0037578"/>
<name>A8BK91_GIAIC</name>
<organism evidence="1 2">
    <name type="scientific">Giardia intestinalis (strain ATCC 50803 / WB clone C6)</name>
    <name type="common">Giardia lamblia</name>
    <dbReference type="NCBI Taxonomy" id="184922"/>
    <lineage>
        <taxon>Eukaryota</taxon>
        <taxon>Metamonada</taxon>
        <taxon>Diplomonadida</taxon>
        <taxon>Hexamitidae</taxon>
        <taxon>Giardiinae</taxon>
        <taxon>Giardia</taxon>
    </lineage>
</organism>